<dbReference type="InterPro" id="IPR050816">
    <property type="entry name" value="Flavin-dep_Halogenase_NPB"/>
</dbReference>
<dbReference type="AlphaFoldDB" id="A0A0G3BIX1"/>
<organism evidence="1 2">
    <name type="scientific">Caldimonas brevitalea</name>
    <dbReference type="NCBI Taxonomy" id="413882"/>
    <lineage>
        <taxon>Bacteria</taxon>
        <taxon>Pseudomonadati</taxon>
        <taxon>Pseudomonadota</taxon>
        <taxon>Betaproteobacteria</taxon>
        <taxon>Burkholderiales</taxon>
        <taxon>Sphaerotilaceae</taxon>
        <taxon>Caldimonas</taxon>
    </lineage>
</organism>
<reference evidence="1 2" key="1">
    <citation type="submission" date="2015-05" db="EMBL/GenBank/DDBJ databases">
        <authorList>
            <person name="Tang B."/>
            <person name="Yu Y."/>
        </authorList>
    </citation>
    <scope>NUCLEOTIDE SEQUENCE [LARGE SCALE GENOMIC DNA]</scope>
    <source>
        <strain evidence="1 2">DSM 7029</strain>
    </source>
</reference>
<dbReference type="PATRIC" id="fig|413882.6.peg.651"/>
<dbReference type="Gene3D" id="3.50.50.60">
    <property type="entry name" value="FAD/NAD(P)-binding domain"/>
    <property type="match status" value="1"/>
</dbReference>
<dbReference type="Proteomes" id="UP000035352">
    <property type="component" value="Chromosome"/>
</dbReference>
<dbReference type="Pfam" id="PF13450">
    <property type="entry name" value="NAD_binding_8"/>
    <property type="match status" value="1"/>
</dbReference>
<dbReference type="RefSeq" id="WP_053013284.1">
    <property type="nucleotide sequence ID" value="NZ_CP011371.1"/>
</dbReference>
<dbReference type="OrthoDB" id="103324at2"/>
<dbReference type="KEGG" id="pbh:AAW51_0615"/>
<sequence length="533" mass="60196">MKMQESYDVIICGGGLAGLTCARQLQRAQPQLSIAVLEKVAGPLPPAAHKVGEATVEGGAHYFTDYLGLQGYFNKAQLHKLGLRLFFGDPKAPFQERPELGARKFPRVPSYQIDRGVFENDLRRMVSATPGVTLIENAVVTDVDLAAGEEPHIVHLLDAAKAARTLQCRFMVDATGRRRLLHQKLNLGRENGHHISAAWWRMKGEYDIEKMAGPATPLWKPPHQERRWFSTNHLMGYGYWVWMIPLVSGHTSIGIVTDEAIHPIRGYNTYESSLEWLRRYEPTLATFLQDGEPLDFRVIKNASYHADQIFSHRRWACVGEAALFLDAFYSPGSDFIGYTNTIAVKMIEMDHAGQLTEEAVSRFNRFVLDDVAGNYLVLYRGLYKAFGSAPVMFTKVLWDTCFYWALPCQMMFRELLTDAGALNEFHEIAQQYLALNQRVQAAFLEWAPAAVEPERYTFVEYSKTPICAGLHLELIKDKTPEECFSDMRAHVRRFGEWADQILREAAVARGAMPAADADVEPVVTAMHDQPIPQ</sequence>
<evidence type="ECO:0008006" key="3">
    <source>
        <dbReference type="Google" id="ProtNLM"/>
    </source>
</evidence>
<dbReference type="InterPro" id="IPR036188">
    <property type="entry name" value="FAD/NAD-bd_sf"/>
</dbReference>
<dbReference type="InterPro" id="IPR006905">
    <property type="entry name" value="Flavin_halogenase"/>
</dbReference>
<name>A0A0G3BIX1_9BURK</name>
<dbReference type="PANTHER" id="PTHR43747">
    <property type="entry name" value="FAD-BINDING PROTEIN"/>
    <property type="match status" value="1"/>
</dbReference>
<proteinExistence type="predicted"/>
<protein>
    <recommendedName>
        <fullName evidence="3">Halogenase</fullName>
    </recommendedName>
</protein>
<dbReference type="STRING" id="413882.AAW51_0615"/>
<accession>A0A0G3BIX1</accession>
<keyword evidence="2" id="KW-1185">Reference proteome</keyword>
<evidence type="ECO:0000313" key="1">
    <source>
        <dbReference type="EMBL" id="AKJ27306.1"/>
    </source>
</evidence>
<dbReference type="PANTHER" id="PTHR43747:SF1">
    <property type="entry name" value="SLR1998 PROTEIN"/>
    <property type="match status" value="1"/>
</dbReference>
<evidence type="ECO:0000313" key="2">
    <source>
        <dbReference type="Proteomes" id="UP000035352"/>
    </source>
</evidence>
<gene>
    <name evidence="1" type="ORF">AAW51_0615</name>
</gene>
<dbReference type="EMBL" id="CP011371">
    <property type="protein sequence ID" value="AKJ27306.1"/>
    <property type="molecule type" value="Genomic_DNA"/>
</dbReference>
<dbReference type="GO" id="GO:0004497">
    <property type="term" value="F:monooxygenase activity"/>
    <property type="evidence" value="ECO:0007669"/>
    <property type="project" value="InterPro"/>
</dbReference>
<dbReference type="Pfam" id="PF04820">
    <property type="entry name" value="Trp_halogenase"/>
    <property type="match status" value="1"/>
</dbReference>
<dbReference type="SUPFAM" id="SSF51905">
    <property type="entry name" value="FAD/NAD(P)-binding domain"/>
    <property type="match status" value="1"/>
</dbReference>